<gene>
    <name evidence="10" type="primary">rarD</name>
    <name evidence="10" type="ORF">GH975_03405</name>
</gene>
<dbReference type="InterPro" id="IPR004626">
    <property type="entry name" value="RarD"/>
</dbReference>
<keyword evidence="7 8" id="KW-0472">Membrane</keyword>
<dbReference type="InterPro" id="IPR037185">
    <property type="entry name" value="EmrE-like"/>
</dbReference>
<name>A0A5Q2Q9P3_9GAMM</name>
<dbReference type="KEGG" id="llp:GH975_03405"/>
<evidence type="ECO:0000256" key="6">
    <source>
        <dbReference type="ARBA" id="ARBA00022989"/>
    </source>
</evidence>
<dbReference type="PANTHER" id="PTHR22911:SF137">
    <property type="entry name" value="SOLUTE CARRIER FAMILY 35 MEMBER G2-RELATED"/>
    <property type="match status" value="1"/>
</dbReference>
<keyword evidence="4" id="KW-1003">Cell membrane</keyword>
<feature type="transmembrane region" description="Helical" evidence="8">
    <location>
        <begin position="258"/>
        <end position="276"/>
    </location>
</feature>
<dbReference type="SUPFAM" id="SSF103481">
    <property type="entry name" value="Multidrug resistance efflux transporter EmrE"/>
    <property type="match status" value="2"/>
</dbReference>
<accession>A0A5Q2Q9P3</accession>
<dbReference type="GO" id="GO:0005886">
    <property type="term" value="C:plasma membrane"/>
    <property type="evidence" value="ECO:0007669"/>
    <property type="project" value="UniProtKB-SubCell"/>
</dbReference>
<evidence type="ECO:0000256" key="8">
    <source>
        <dbReference type="SAM" id="Phobius"/>
    </source>
</evidence>
<feature type="transmembrane region" description="Helical" evidence="8">
    <location>
        <begin position="35"/>
        <end position="56"/>
    </location>
</feature>
<evidence type="ECO:0000313" key="11">
    <source>
        <dbReference type="Proteomes" id="UP000388235"/>
    </source>
</evidence>
<dbReference type="Proteomes" id="UP000388235">
    <property type="component" value="Chromosome"/>
</dbReference>
<keyword evidence="5 8" id="KW-0812">Transmembrane</keyword>
<feature type="transmembrane region" description="Helical" evidence="8">
    <location>
        <begin position="171"/>
        <end position="192"/>
    </location>
</feature>
<evidence type="ECO:0000256" key="7">
    <source>
        <dbReference type="ARBA" id="ARBA00023136"/>
    </source>
</evidence>
<dbReference type="AlphaFoldDB" id="A0A5Q2Q9P3"/>
<sequence>MNSGGIALAMVSFFMWGTFPLYWVNTVSVPAFEVLAHRGFWIVPVVLLVVTARRQWPALRAAFRWPNLRWLMVSAVFIAINWGMYVWAVAEQRVTEAALGYYLTPLLNVAMGVLLFGERLSRLKYVALGLAAVGVASVAVLGGHWPWFGIVVGISFACYSSTRKMVKVESLVGLTVESLVLFPVFTIWLALFGDIKWVTTESTAPWLILGGLITALPLLTHVAAARRIPLSLLGMLFFTVPTLQMLCGVWVLGEPFGFAQGIAFGFIWLAVALYVADEYRRSRSKVRLDQVADQPGKTA</sequence>
<protein>
    <submittedName>
        <fullName evidence="10">EamA family transporter RarD</fullName>
    </submittedName>
</protein>
<comment type="similarity">
    <text evidence="2">Belongs to the EamA transporter family.</text>
</comment>
<dbReference type="NCBIfam" id="TIGR00688">
    <property type="entry name" value="rarD"/>
    <property type="match status" value="1"/>
</dbReference>
<dbReference type="InterPro" id="IPR000620">
    <property type="entry name" value="EamA_dom"/>
</dbReference>
<feature type="domain" description="EamA" evidence="9">
    <location>
        <begin position="5"/>
        <end position="138"/>
    </location>
</feature>
<dbReference type="Pfam" id="PF00892">
    <property type="entry name" value="EamA"/>
    <property type="match status" value="1"/>
</dbReference>
<dbReference type="PANTHER" id="PTHR22911">
    <property type="entry name" value="ACYL-MALONYL CONDENSING ENZYME-RELATED"/>
    <property type="match status" value="1"/>
</dbReference>
<organism evidence="10 11">
    <name type="scientific">Litorivicinus lipolyticus</name>
    <dbReference type="NCBI Taxonomy" id="418701"/>
    <lineage>
        <taxon>Bacteria</taxon>
        <taxon>Pseudomonadati</taxon>
        <taxon>Pseudomonadota</taxon>
        <taxon>Gammaproteobacteria</taxon>
        <taxon>Oceanospirillales</taxon>
        <taxon>Litorivicinaceae</taxon>
        <taxon>Litorivicinus</taxon>
    </lineage>
</organism>
<keyword evidence="11" id="KW-1185">Reference proteome</keyword>
<feature type="transmembrane region" description="Helical" evidence="8">
    <location>
        <begin position="145"/>
        <end position="162"/>
    </location>
</feature>
<evidence type="ECO:0000259" key="9">
    <source>
        <dbReference type="Pfam" id="PF00892"/>
    </source>
</evidence>
<evidence type="ECO:0000256" key="5">
    <source>
        <dbReference type="ARBA" id="ARBA00022692"/>
    </source>
</evidence>
<comment type="subcellular location">
    <subcellularLocation>
        <location evidence="1">Cell membrane</location>
        <topology evidence="1">Multi-pass membrane protein</topology>
    </subcellularLocation>
</comment>
<feature type="transmembrane region" description="Helical" evidence="8">
    <location>
        <begin position="99"/>
        <end position="116"/>
    </location>
</feature>
<proteinExistence type="inferred from homology"/>
<dbReference type="OrthoDB" id="369870at2"/>
<evidence type="ECO:0000256" key="4">
    <source>
        <dbReference type="ARBA" id="ARBA00022475"/>
    </source>
</evidence>
<feature type="transmembrane region" description="Helical" evidence="8">
    <location>
        <begin position="68"/>
        <end position="87"/>
    </location>
</feature>
<evidence type="ECO:0000256" key="1">
    <source>
        <dbReference type="ARBA" id="ARBA00004651"/>
    </source>
</evidence>
<feature type="transmembrane region" description="Helical" evidence="8">
    <location>
        <begin position="204"/>
        <end position="225"/>
    </location>
</feature>
<dbReference type="EMBL" id="CP045871">
    <property type="protein sequence ID" value="QGG79664.1"/>
    <property type="molecule type" value="Genomic_DNA"/>
</dbReference>
<evidence type="ECO:0000256" key="3">
    <source>
        <dbReference type="ARBA" id="ARBA00022448"/>
    </source>
</evidence>
<dbReference type="RefSeq" id="WP_153713168.1">
    <property type="nucleotide sequence ID" value="NZ_CP045871.1"/>
</dbReference>
<feature type="transmembrane region" description="Helical" evidence="8">
    <location>
        <begin position="5"/>
        <end position="23"/>
    </location>
</feature>
<feature type="transmembrane region" description="Helical" evidence="8">
    <location>
        <begin position="232"/>
        <end position="252"/>
    </location>
</feature>
<evidence type="ECO:0000313" key="10">
    <source>
        <dbReference type="EMBL" id="QGG79664.1"/>
    </source>
</evidence>
<evidence type="ECO:0000256" key="2">
    <source>
        <dbReference type="ARBA" id="ARBA00007362"/>
    </source>
</evidence>
<keyword evidence="6 8" id="KW-1133">Transmembrane helix</keyword>
<reference evidence="10 11" key="1">
    <citation type="submission" date="2019-11" db="EMBL/GenBank/DDBJ databases">
        <authorList>
            <person name="Khan S.A."/>
            <person name="Jeon C.O."/>
            <person name="Chun B.H."/>
        </authorList>
    </citation>
    <scope>NUCLEOTIDE SEQUENCE [LARGE SCALE GENOMIC DNA]</scope>
    <source>
        <strain evidence="10 11">IMCC 1097</strain>
    </source>
</reference>
<keyword evidence="3" id="KW-0813">Transport</keyword>